<dbReference type="EMBL" id="LUEZ02000102">
    <property type="protein sequence ID" value="RDB18433.1"/>
    <property type="molecule type" value="Genomic_DNA"/>
</dbReference>
<keyword evidence="3" id="KW-1185">Reference proteome</keyword>
<accession>A0A369JFF1</accession>
<evidence type="ECO:0000313" key="2">
    <source>
        <dbReference type="EMBL" id="RDB18433.1"/>
    </source>
</evidence>
<reference evidence="2" key="1">
    <citation type="submission" date="2018-04" db="EMBL/GenBank/DDBJ databases">
        <title>Whole genome sequencing of Hypsizygus marmoreus.</title>
        <authorList>
            <person name="Choi I.-G."/>
            <person name="Min B."/>
            <person name="Kim J.-G."/>
            <person name="Kim S."/>
            <person name="Oh Y.-L."/>
            <person name="Kong W.-S."/>
            <person name="Park H."/>
            <person name="Jeong J."/>
            <person name="Song E.-S."/>
        </authorList>
    </citation>
    <scope>NUCLEOTIDE SEQUENCE [LARGE SCALE GENOMIC DNA]</scope>
    <source>
        <strain evidence="2">51987-8</strain>
    </source>
</reference>
<evidence type="ECO:0000313" key="3">
    <source>
        <dbReference type="Proteomes" id="UP000076154"/>
    </source>
</evidence>
<dbReference type="InParanoid" id="A0A369JFF1"/>
<protein>
    <submittedName>
        <fullName evidence="2">Uncharacterized protein</fullName>
    </submittedName>
</protein>
<dbReference type="Proteomes" id="UP000076154">
    <property type="component" value="Unassembled WGS sequence"/>
</dbReference>
<feature type="region of interest" description="Disordered" evidence="1">
    <location>
        <begin position="44"/>
        <end position="67"/>
    </location>
</feature>
<gene>
    <name evidence="2" type="ORF">Hypma_000342</name>
</gene>
<sequence>MDTRYVVATRFEGAKRREAALISAWVSAEDAGLDGCYIERAERETGLGQRSSQPQFTGEYGKVQRWR</sequence>
<organism evidence="2 3">
    <name type="scientific">Hypsizygus marmoreus</name>
    <name type="common">White beech mushroom</name>
    <name type="synonym">Agaricus marmoreus</name>
    <dbReference type="NCBI Taxonomy" id="39966"/>
    <lineage>
        <taxon>Eukaryota</taxon>
        <taxon>Fungi</taxon>
        <taxon>Dikarya</taxon>
        <taxon>Basidiomycota</taxon>
        <taxon>Agaricomycotina</taxon>
        <taxon>Agaricomycetes</taxon>
        <taxon>Agaricomycetidae</taxon>
        <taxon>Agaricales</taxon>
        <taxon>Tricholomatineae</taxon>
        <taxon>Lyophyllaceae</taxon>
        <taxon>Hypsizygus</taxon>
    </lineage>
</organism>
<evidence type="ECO:0000256" key="1">
    <source>
        <dbReference type="SAM" id="MobiDB-lite"/>
    </source>
</evidence>
<proteinExistence type="predicted"/>
<dbReference type="AlphaFoldDB" id="A0A369JFF1"/>
<comment type="caution">
    <text evidence="2">The sequence shown here is derived from an EMBL/GenBank/DDBJ whole genome shotgun (WGS) entry which is preliminary data.</text>
</comment>
<name>A0A369JFF1_HYPMA</name>